<accession>A0A1R7QGT6</accession>
<evidence type="ECO:0000256" key="2">
    <source>
        <dbReference type="ARBA" id="ARBA00022971"/>
    </source>
</evidence>
<dbReference type="InterPro" id="IPR005053">
    <property type="entry name" value="MobA_MobL"/>
</dbReference>
<feature type="domain" description="MobA/MobL protein" evidence="3">
    <location>
        <begin position="26"/>
        <end position="155"/>
    </location>
</feature>
<dbReference type="RefSeq" id="WP_087014604.1">
    <property type="nucleotide sequence ID" value="NZ_CP083947.1"/>
</dbReference>
<dbReference type="Proteomes" id="UP000196240">
    <property type="component" value="Unassembled WGS sequence"/>
</dbReference>
<reference evidence="4 5" key="1">
    <citation type="submission" date="2017-02" db="EMBL/GenBank/DDBJ databases">
        <authorList>
            <person name="Peterson S.W."/>
        </authorList>
    </citation>
    <scope>NUCLEOTIDE SEQUENCE [LARGE SCALE GENOMIC DNA]</scope>
    <source>
        <strain evidence="4">C6</strain>
    </source>
</reference>
<dbReference type="EMBL" id="FUUY01000014">
    <property type="protein sequence ID" value="SJX23498.1"/>
    <property type="molecule type" value="Genomic_DNA"/>
</dbReference>
<evidence type="ECO:0000256" key="1">
    <source>
        <dbReference type="ARBA" id="ARBA00010873"/>
    </source>
</evidence>
<proteinExistence type="inferred from homology"/>
<organism evidence="4 5">
    <name type="scientific">Acinetobacter johnsonii</name>
    <dbReference type="NCBI Taxonomy" id="40214"/>
    <lineage>
        <taxon>Bacteria</taxon>
        <taxon>Pseudomonadati</taxon>
        <taxon>Pseudomonadota</taxon>
        <taxon>Gammaproteobacteria</taxon>
        <taxon>Moraxellales</taxon>
        <taxon>Moraxellaceae</taxon>
        <taxon>Acinetobacter</taxon>
    </lineage>
</organism>
<evidence type="ECO:0000259" key="3">
    <source>
        <dbReference type="Pfam" id="PF03389"/>
    </source>
</evidence>
<gene>
    <name evidence="4" type="primary">mobA_3</name>
    <name evidence="4" type="ORF">ACNJC6_03168</name>
</gene>
<comment type="similarity">
    <text evidence="1">Belongs to the MobA/MobL family.</text>
</comment>
<protein>
    <submittedName>
        <fullName evidence="4">Mobilization protein A</fullName>
    </submittedName>
</protein>
<keyword evidence="2" id="KW-0184">Conjugation</keyword>
<dbReference type="AlphaFoldDB" id="A0A1R7QGT6"/>
<name>A0A1R7QGT6_ACIJO</name>
<dbReference type="Pfam" id="PF03389">
    <property type="entry name" value="MobA_MobL"/>
    <property type="match status" value="1"/>
</dbReference>
<dbReference type="Gene3D" id="3.30.930.30">
    <property type="match status" value="1"/>
</dbReference>
<evidence type="ECO:0000313" key="5">
    <source>
        <dbReference type="Proteomes" id="UP000196240"/>
    </source>
</evidence>
<evidence type="ECO:0000313" key="4">
    <source>
        <dbReference type="EMBL" id="SJX23498.1"/>
    </source>
</evidence>
<sequence length="316" mass="37593">MYYFDLRHNVKELKIQHKNLRRDKFKHSSELGYHYITRTLYFSTHKQDIEELEYTASANMPIWAADSPEVFWNAADQYESINGRTSTHITVALPKELDCMQRIELSNQLIYEFCGQYQMPYSFAIHNHVSTLDGRYEQPHLHLLYSERSIYDGIERTPELYFQRHCPKNPERGGAKKLTADVIGLGRHQINHYRKITENVINKFLKEYAPVKEVEIYGIKLQVENKVSCLSNEDYNKKNGTNLKDVPQIPRHYLHSKDPDIQEKIKMVRQIVKEIREANLYELHQAEYQLELSRRNQYQYENNDIAQKPKSNDFDF</sequence>